<name>G0YQE4_9CAUD</name>
<dbReference type="EMBL" id="HQ728266">
    <property type="protein sequence ID" value="AEJ81571.1"/>
    <property type="molecule type" value="Genomic_DNA"/>
</dbReference>
<feature type="transmembrane region" description="Helical" evidence="1">
    <location>
        <begin position="6"/>
        <end position="24"/>
    </location>
</feature>
<protein>
    <submittedName>
        <fullName evidence="2">Gp052</fullName>
    </submittedName>
</protein>
<dbReference type="Proteomes" id="UP000008893">
    <property type="component" value="Segment"/>
</dbReference>
<evidence type="ECO:0000313" key="3">
    <source>
        <dbReference type="Proteomes" id="UP000008893"/>
    </source>
</evidence>
<keyword evidence="1" id="KW-1133">Transmembrane helix</keyword>
<dbReference type="RefSeq" id="YP_007005788.1">
    <property type="nucleotide sequence ID" value="NC_019514.1"/>
</dbReference>
<dbReference type="GeneID" id="14013740"/>
<keyword evidence="3" id="KW-1185">Reference proteome</keyword>
<keyword evidence="1" id="KW-0472">Membrane</keyword>
<dbReference type="KEGG" id="vg:14013740"/>
<sequence>MDRADYGLFEWTVIIFAWLAIMYLSGKTGEWITNLLYDFGWCKWKFSMTKDRKEQAVANMGRAYNLSPKTIGEVRAIRLTGGFTMIILSDAKADEIWKKADEEAAACGTSSTIVH</sequence>
<accession>G0YQE4</accession>
<keyword evidence="1" id="KW-0812">Transmembrane</keyword>
<reference evidence="2 3" key="1">
    <citation type="journal article" date="2011" name="Appl. Environ. Microbiol.">
        <title>Novel Virulent and Broad-Host-Range Erwinia amylovora Bacteriophages Reveal a High Degree of Mosaicism and a Relationship to Enterobacteriaceae Phages.</title>
        <authorList>
            <person name="Born Y."/>
            <person name="Fieseler L."/>
            <person name="Marazzi J."/>
            <person name="Lurz R."/>
            <person name="Duffy B."/>
            <person name="Loessner M.J."/>
        </authorList>
    </citation>
    <scope>NUCLEOTIDE SEQUENCE [LARGE SCALE GENOMIC DNA]</scope>
</reference>
<organism evidence="2 3">
    <name type="scientific">Erwinia phage vB_EamP-S6</name>
    <dbReference type="NCBI Taxonomy" id="1051675"/>
    <lineage>
        <taxon>Viruses</taxon>
        <taxon>Duplodnaviria</taxon>
        <taxon>Heunggongvirae</taxon>
        <taxon>Uroviricota</taxon>
        <taxon>Caudoviricetes</taxon>
        <taxon>Schitoviridae</taxon>
        <taxon>Waedenswilvirus</taxon>
        <taxon>Waedenswilvirus S6</taxon>
    </lineage>
</organism>
<evidence type="ECO:0000256" key="1">
    <source>
        <dbReference type="SAM" id="Phobius"/>
    </source>
</evidence>
<evidence type="ECO:0000313" key="2">
    <source>
        <dbReference type="EMBL" id="AEJ81571.1"/>
    </source>
</evidence>
<proteinExistence type="predicted"/>